<evidence type="ECO:0000313" key="2">
    <source>
        <dbReference type="Proteomes" id="UP000824120"/>
    </source>
</evidence>
<proteinExistence type="predicted"/>
<organism evidence="1 2">
    <name type="scientific">Solanum commersonii</name>
    <name type="common">Commerson's wild potato</name>
    <name type="synonym">Commerson's nightshade</name>
    <dbReference type="NCBI Taxonomy" id="4109"/>
    <lineage>
        <taxon>Eukaryota</taxon>
        <taxon>Viridiplantae</taxon>
        <taxon>Streptophyta</taxon>
        <taxon>Embryophyta</taxon>
        <taxon>Tracheophyta</taxon>
        <taxon>Spermatophyta</taxon>
        <taxon>Magnoliopsida</taxon>
        <taxon>eudicotyledons</taxon>
        <taxon>Gunneridae</taxon>
        <taxon>Pentapetalae</taxon>
        <taxon>asterids</taxon>
        <taxon>lamiids</taxon>
        <taxon>Solanales</taxon>
        <taxon>Solanaceae</taxon>
        <taxon>Solanoideae</taxon>
        <taxon>Solaneae</taxon>
        <taxon>Solanum</taxon>
    </lineage>
</organism>
<protein>
    <submittedName>
        <fullName evidence="1">Uncharacterized protein</fullName>
    </submittedName>
</protein>
<name>A0A9J6A6F1_SOLCO</name>
<sequence length="93" mass="10905">MLRSHTVIEKLIKWLEPDAWRLSCSDSSLLVRHLCRHDMDVGESPHPYPYMDQYPRILKIRSGRIRPLDPHPYQTPAPESMQLSLEVPKDLIC</sequence>
<reference evidence="1 2" key="1">
    <citation type="submission" date="2020-09" db="EMBL/GenBank/DDBJ databases">
        <title>De no assembly of potato wild relative species, Solanum commersonii.</title>
        <authorList>
            <person name="Cho K."/>
        </authorList>
    </citation>
    <scope>NUCLEOTIDE SEQUENCE [LARGE SCALE GENOMIC DNA]</scope>
    <source>
        <strain evidence="1">LZ3.2</strain>
        <tissue evidence="1">Leaf</tissue>
    </source>
</reference>
<comment type="caution">
    <text evidence="1">The sequence shown here is derived from an EMBL/GenBank/DDBJ whole genome shotgun (WGS) entry which is preliminary data.</text>
</comment>
<evidence type="ECO:0000313" key="1">
    <source>
        <dbReference type="EMBL" id="KAG5619788.1"/>
    </source>
</evidence>
<dbReference type="EMBL" id="JACXVP010000002">
    <property type="protein sequence ID" value="KAG5619788.1"/>
    <property type="molecule type" value="Genomic_DNA"/>
</dbReference>
<gene>
    <name evidence="1" type="ORF">H5410_005006</name>
</gene>
<keyword evidence="2" id="KW-1185">Reference proteome</keyword>
<dbReference type="AlphaFoldDB" id="A0A9J6A6F1"/>
<accession>A0A9J6A6F1</accession>
<dbReference type="Proteomes" id="UP000824120">
    <property type="component" value="Chromosome 2"/>
</dbReference>